<dbReference type="GO" id="GO:0005739">
    <property type="term" value="C:mitochondrion"/>
    <property type="evidence" value="ECO:0007669"/>
    <property type="project" value="TreeGrafter"/>
</dbReference>
<sequence>MIRRIASRLIKTAVAAPSSSARICPAPAASPSASRPPHAAAVHYARTISSSSSPLQGQADPNEQTTDITIVGGGVAGLALACALTAPSSPLAQSHTLTLIDAGNIVDKFVSPSNTGASPTTWPSLPTFENRTVSLSADNLAWIASSHVGLLHDEAGQSSLHLDRMRNIHAMSVSDGLTGATIEFGDSGEHGQTPGNPHLSIMVELSNLQQALLRTLHARAQSGSSADPKIRIMQGTKVQSIIPSPSRLGQQEGQDPDPWPLLSLASGSKTTQLRTRLLIGADGHFSPVRTYAGIRTFGHDYDQRGLVGTLNCRQGSVGHTAFQRFLPTGPIAFLPVSMLNAFGGRSAVISKLVNPSQQMSDSVASMVWTLPPELARALEAIQRDSNPELLAELINAAFRLPWHSIDYLFSRIRSFASSEASSSSEGRDWSWLSAAIDDRVRATLYRPAAEVEELGGVPDDELSASVGTGSGASSRAPPKVLSVESRSAASFPLKLRHAEAYTGASLRAGGGGAETTLDHFKPSRILEGLMGSIGLLQGAAGERASGSISADLTHPDADGHSSPPARSRTVLVGDAAHTIHPLAGQGLNQGLLDVRALARALERSVLEEGADIGLAKSLGHVSGGYERERWAANALWASGVDKLGGLFFGVGDGGRGYLAGANAGPNSGVVSGLVDRVAIWARSTGMEILNELGPVKERMTRGAGSPSHAYTRPSPPFQTRI</sequence>
<feature type="region of interest" description="Disordered" evidence="4">
    <location>
        <begin position="698"/>
        <end position="721"/>
    </location>
</feature>
<keyword evidence="2" id="KW-0274">FAD</keyword>
<evidence type="ECO:0000259" key="5">
    <source>
        <dbReference type="Pfam" id="PF01494"/>
    </source>
</evidence>
<name>A0AAN6GM51_9BASI</name>
<organism evidence="6 7">
    <name type="scientific">Tilletia horrida</name>
    <dbReference type="NCBI Taxonomy" id="155126"/>
    <lineage>
        <taxon>Eukaryota</taxon>
        <taxon>Fungi</taxon>
        <taxon>Dikarya</taxon>
        <taxon>Basidiomycota</taxon>
        <taxon>Ustilaginomycotina</taxon>
        <taxon>Exobasidiomycetes</taxon>
        <taxon>Tilletiales</taxon>
        <taxon>Tilletiaceae</taxon>
        <taxon>Tilletia</taxon>
    </lineage>
</organism>
<accession>A0AAN6GM51</accession>
<feature type="region of interest" description="Disordered" evidence="4">
    <location>
        <begin position="546"/>
        <end position="565"/>
    </location>
</feature>
<keyword evidence="6" id="KW-0503">Monooxygenase</keyword>
<proteinExistence type="predicted"/>
<evidence type="ECO:0000256" key="3">
    <source>
        <dbReference type="ARBA" id="ARBA00023002"/>
    </source>
</evidence>
<evidence type="ECO:0000313" key="7">
    <source>
        <dbReference type="Proteomes" id="UP001176517"/>
    </source>
</evidence>
<feature type="compositionally biased region" description="Low complexity" evidence="4">
    <location>
        <begin position="463"/>
        <end position="476"/>
    </location>
</feature>
<dbReference type="PRINTS" id="PR00420">
    <property type="entry name" value="RNGMNOXGNASE"/>
</dbReference>
<dbReference type="Gene3D" id="3.50.50.60">
    <property type="entry name" value="FAD/NAD(P)-binding domain"/>
    <property type="match status" value="2"/>
</dbReference>
<feature type="region of interest" description="Disordered" evidence="4">
    <location>
        <begin position="456"/>
        <end position="481"/>
    </location>
</feature>
<dbReference type="Proteomes" id="UP001176517">
    <property type="component" value="Unassembled WGS sequence"/>
</dbReference>
<dbReference type="InterPro" id="IPR018168">
    <property type="entry name" value="Ubi_Hdrlase_CS"/>
</dbReference>
<gene>
    <name evidence="6" type="primary">COQ6_2</name>
    <name evidence="6" type="ORF">OC846_004692</name>
</gene>
<keyword evidence="7" id="KW-1185">Reference proteome</keyword>
<dbReference type="InterPro" id="IPR036188">
    <property type="entry name" value="FAD/NAD-bd_sf"/>
</dbReference>
<keyword evidence="3" id="KW-0560">Oxidoreductase</keyword>
<evidence type="ECO:0000256" key="4">
    <source>
        <dbReference type="SAM" id="MobiDB-lite"/>
    </source>
</evidence>
<protein>
    <submittedName>
        <fullName evidence="6">Ubiquinone biosynthesis monooxygenase</fullName>
    </submittedName>
</protein>
<keyword evidence="1" id="KW-0285">Flavoprotein</keyword>
<dbReference type="InterPro" id="IPR051205">
    <property type="entry name" value="UbiH/COQ6_monooxygenase"/>
</dbReference>
<keyword evidence="6" id="KW-0830">Ubiquinone</keyword>
<dbReference type="PROSITE" id="PS01304">
    <property type="entry name" value="UBIH"/>
    <property type="match status" value="1"/>
</dbReference>
<evidence type="ECO:0000256" key="2">
    <source>
        <dbReference type="ARBA" id="ARBA00022827"/>
    </source>
</evidence>
<feature type="domain" description="FAD-binding" evidence="5">
    <location>
        <begin position="567"/>
        <end position="609"/>
    </location>
</feature>
<dbReference type="PANTHER" id="PTHR43876">
    <property type="entry name" value="UBIQUINONE BIOSYNTHESIS MONOOXYGENASE COQ6, MITOCHONDRIAL"/>
    <property type="match status" value="1"/>
</dbReference>
<dbReference type="EMBL" id="JAPDMZ010000150">
    <property type="protein sequence ID" value="KAK0547869.1"/>
    <property type="molecule type" value="Genomic_DNA"/>
</dbReference>
<comment type="caution">
    <text evidence="6">The sequence shown here is derived from an EMBL/GenBank/DDBJ whole genome shotgun (WGS) entry which is preliminary data.</text>
</comment>
<dbReference type="GO" id="GO:0004497">
    <property type="term" value="F:monooxygenase activity"/>
    <property type="evidence" value="ECO:0007669"/>
    <property type="project" value="UniProtKB-KW"/>
</dbReference>
<dbReference type="Pfam" id="PF01494">
    <property type="entry name" value="FAD_binding_3"/>
    <property type="match status" value="1"/>
</dbReference>
<dbReference type="SUPFAM" id="SSF51905">
    <property type="entry name" value="FAD/NAD(P)-binding domain"/>
    <property type="match status" value="1"/>
</dbReference>
<reference evidence="6" key="1">
    <citation type="journal article" date="2023" name="PhytoFront">
        <title>Draft Genome Resources of Seven Strains of Tilletia horrida, Causal Agent of Kernel Smut of Rice.</title>
        <authorList>
            <person name="Khanal S."/>
            <person name="Antony Babu S."/>
            <person name="Zhou X.G."/>
        </authorList>
    </citation>
    <scope>NUCLEOTIDE SEQUENCE</scope>
    <source>
        <strain evidence="6">TX6</strain>
    </source>
</reference>
<dbReference type="AlphaFoldDB" id="A0AAN6GM51"/>
<dbReference type="InterPro" id="IPR002938">
    <property type="entry name" value="FAD-bd"/>
</dbReference>
<evidence type="ECO:0000313" key="6">
    <source>
        <dbReference type="EMBL" id="KAK0547869.1"/>
    </source>
</evidence>
<dbReference type="GO" id="GO:0071949">
    <property type="term" value="F:FAD binding"/>
    <property type="evidence" value="ECO:0007669"/>
    <property type="project" value="InterPro"/>
</dbReference>
<dbReference type="PANTHER" id="PTHR43876:SF7">
    <property type="entry name" value="UBIQUINONE BIOSYNTHESIS MONOOXYGENASE COQ6, MITOCHONDRIAL"/>
    <property type="match status" value="1"/>
</dbReference>
<evidence type="ECO:0000256" key="1">
    <source>
        <dbReference type="ARBA" id="ARBA00022630"/>
    </source>
</evidence>